<dbReference type="Proteomes" id="UP001562425">
    <property type="component" value="Unassembled WGS sequence"/>
</dbReference>
<dbReference type="InterPro" id="IPR027307">
    <property type="entry name" value="WASH7"/>
</dbReference>
<organism evidence="3 4">
    <name type="scientific">Culex pipiens pipiens</name>
    <name type="common">Northern house mosquito</name>
    <dbReference type="NCBI Taxonomy" id="38569"/>
    <lineage>
        <taxon>Eukaryota</taxon>
        <taxon>Metazoa</taxon>
        <taxon>Ecdysozoa</taxon>
        <taxon>Arthropoda</taxon>
        <taxon>Hexapoda</taxon>
        <taxon>Insecta</taxon>
        <taxon>Pterygota</taxon>
        <taxon>Neoptera</taxon>
        <taxon>Endopterygota</taxon>
        <taxon>Diptera</taxon>
        <taxon>Nematocera</taxon>
        <taxon>Culicoidea</taxon>
        <taxon>Culicidae</taxon>
        <taxon>Culicinae</taxon>
        <taxon>Culicini</taxon>
        <taxon>Culex</taxon>
        <taxon>Culex</taxon>
    </lineage>
</organism>
<evidence type="ECO:0000313" key="3">
    <source>
        <dbReference type="EMBL" id="KAL1373668.1"/>
    </source>
</evidence>
<evidence type="ECO:0000259" key="2">
    <source>
        <dbReference type="Pfam" id="PF14746"/>
    </source>
</evidence>
<proteinExistence type="predicted"/>
<name>A0ABD1CBC7_CULPP</name>
<reference evidence="3 4" key="1">
    <citation type="submission" date="2024-05" db="EMBL/GenBank/DDBJ databases">
        <title>Culex pipiens pipiens assembly and annotation.</title>
        <authorList>
            <person name="Alout H."/>
            <person name="Durand T."/>
        </authorList>
    </citation>
    <scope>NUCLEOTIDE SEQUENCE [LARGE SCALE GENOMIC DNA]</scope>
    <source>
        <strain evidence="3">HA-2024</strain>
        <tissue evidence="3">Whole body</tissue>
    </source>
</reference>
<dbReference type="InterPro" id="IPR028283">
    <property type="entry name" value="WASH-7_C"/>
</dbReference>
<dbReference type="EMBL" id="JBEHCU010014100">
    <property type="protein sequence ID" value="KAL1373668.1"/>
    <property type="molecule type" value="Genomic_DNA"/>
</dbReference>
<dbReference type="InterPro" id="IPR028282">
    <property type="entry name" value="WASH-7_central"/>
</dbReference>
<evidence type="ECO:0000313" key="4">
    <source>
        <dbReference type="Proteomes" id="UP001562425"/>
    </source>
</evidence>
<gene>
    <name evidence="3" type="ORF">pipiens_018531</name>
</gene>
<feature type="domain" description="WASH complex subunit 7 central" evidence="1">
    <location>
        <begin position="571"/>
        <end position="845"/>
    </location>
</feature>
<comment type="caution">
    <text evidence="3">The sequence shown here is derived from an EMBL/GenBank/DDBJ whole genome shotgun (WGS) entry which is preliminary data.</text>
</comment>
<evidence type="ECO:0000259" key="1">
    <source>
        <dbReference type="Pfam" id="PF14744"/>
    </source>
</evidence>
<feature type="domain" description="WASH complex subunit 7 C-terminal" evidence="2">
    <location>
        <begin position="865"/>
        <end position="951"/>
    </location>
</feature>
<dbReference type="Pfam" id="PF14744">
    <property type="entry name" value="WASH-7_mid"/>
    <property type="match status" value="1"/>
</dbReference>
<dbReference type="PANTHER" id="PTHR31409">
    <property type="entry name" value="WASH COMPLEX SUBUNIT 4"/>
    <property type="match status" value="1"/>
</dbReference>
<sequence length="952" mass="110540">MQRNQQNLNYYGATQIKEFGVFLDNYDVQLQRLASNISLEEPTTPTVSIRLDTSKEDLSCIQLVDTDNKILNKILYTFSALCHEVDSLRDEFEDMVREFQCFDESLDDNTEQLREESLVTLDRSSLLAISGRIELLTRIKCYFERIVEVSVTIVLQLGALFDPSNKFGHFNHSSWELDLMFNYIADLMFMPLLFDVVLTNSKFKTYWKFYVKQIRALKLNPKKLTKPVKTDQIYDLNKAIDEIAIWLDENAYKHVLEAMFNAKQKLVMESATMFADRFLKYLKQRTTEAAGLSASLSSNDETTTVVKLNAMVNLYHYMFVSIDKSVLKGLMDVNEKFCGVPLMGKVLWIPDDFFRKYGHKTIRDCDRNDYRKARDAHLTYRRKSLAKDILVYCIQISSWLVRIGAAFKSTKHDTTLDVLRQKCGLIFEGIHYAQEISFLVQSVTSLHWYMQESINRQMFQAVGKLLEYLQCVNNFFDSNQQAIAETNQFIIQHLQHKIFIIVVNSKKKLITEAKQAKAKKSEVFIDKLSAFHVIERCMSGPANRTRLTIARLAVSISDPKQSLTPESYEKIRLLLDQIDTLLDYYGKTAQIEPFNPFNDTSMALNNIHSLVRMEPLLVGGQYLCIKEHVKRYLSNTYYTLASISQHDWKIYKEMRCQAASYQIESIEDQLPKQTLEQGLDVLEIMHNIEQFVSHYVYNLNFQIFIEQSSNNNFLNTVSIGHIANSLRRHGNGIINTTVNYTFQFLRQKFFTFSHFLYDEQIKARLTSDAKYFLENAESLNQTYDYERAHAFNRRIKNLGLSDAGETYMDLFRKLICHIGNAMGYVRMIRSGALHECTEATVYLPMIDQPLNFTAYTKEEVLHDTTVSAAEILEHDINSLCNNYRIDTNYFRLLVNAFLTLRHAENIHLQNFYMIIPPLTINFVEYIIKAKEKITKKDKIGALFTDDGFAIGK</sequence>
<dbReference type="PANTHER" id="PTHR31409:SF0">
    <property type="entry name" value="WASH COMPLEX SUBUNIT 4"/>
    <property type="match status" value="1"/>
</dbReference>
<protein>
    <recommendedName>
        <fullName evidence="5">Strumpellin</fullName>
    </recommendedName>
</protein>
<keyword evidence="4" id="KW-1185">Reference proteome</keyword>
<accession>A0ABD1CBC7</accession>
<evidence type="ECO:0008006" key="5">
    <source>
        <dbReference type="Google" id="ProtNLM"/>
    </source>
</evidence>
<dbReference type="AlphaFoldDB" id="A0ABD1CBC7"/>
<dbReference type="Pfam" id="PF14746">
    <property type="entry name" value="WASH-7_C"/>
    <property type="match status" value="1"/>
</dbReference>